<keyword evidence="2" id="KW-1185">Reference proteome</keyword>
<comment type="caution">
    <text evidence="1">The sequence shown here is derived from an EMBL/GenBank/DDBJ whole genome shotgun (WGS) entry which is preliminary data.</text>
</comment>
<evidence type="ECO:0000313" key="1">
    <source>
        <dbReference type="EMBL" id="KAJ2811995.1"/>
    </source>
</evidence>
<proteinExistence type="predicted"/>
<name>A0ACC1LNP2_9FUNG</name>
<dbReference type="Proteomes" id="UP001140096">
    <property type="component" value="Unassembled WGS sequence"/>
</dbReference>
<keyword evidence="1" id="KW-0347">Helicase</keyword>
<protein>
    <submittedName>
        <fullName evidence="1">Helicase</fullName>
        <ecNumber evidence="1">3.6.4.13</ecNumber>
    </submittedName>
</protein>
<keyword evidence="1" id="KW-0547">Nucleotide-binding</keyword>
<keyword evidence="1" id="KW-0067">ATP-binding</keyword>
<evidence type="ECO:0000313" key="2">
    <source>
        <dbReference type="Proteomes" id="UP001140096"/>
    </source>
</evidence>
<gene>
    <name evidence="1" type="primary">ucp12_1</name>
    <name evidence="1" type="ORF">H4S07_001703</name>
</gene>
<sequence>MGAKAVKTKAGDKKDTPAVVAAPTKKGDKKDTPGAETPKIKAKTKGTPSADTLPKNDTPVLLFGGWTGKTPVTLLNEYVQRQDGWHRASYNVRSTGGRHSCVIHLAKEDKKLGRLQVEYRPTATASTGLHFATAVEARHMAATYALYQLRGNTSLHRMMPPVHRAYWLDLGTEKTPGRDFEDPFITKVAKDRDRADRQKAAEKREETRARARETGRHEDLLPAGIRTRWDALSAVPMSEPLRAQAEGIVRTWTATWGLSSGTDGAGDGGGLQGFRAAHVDEALAACAGDRAAAFEWLCVHVPEDDLPDRVMRRGYKASLVTGSNAAAGDELLARGLAAKRVARSGFALSMCRDAIDEALNEDQANGDLAWAEARAADLLVARLCQRPVPVLMPGAAVVDDEVDALESIYAGEARVTRPSPFRVSVGIRPADALLCPDDATLEFWLPDASYPDARTPSVTLASDRLPAYLKLHVARTLDALLPRDLPVLFDAVSIADDRIEEWLAHPPPLADLMRGIAQETTPQTQGPEKKTRRGDRNPLGPRDWARAVDAFARAQSDPAYQRMQQGRKLLPAAQMEALLVELVKGNRCVVVAGATGCGKTTQVPQFILDCGLRANQETSIVCTQPRRISALGVAARVAEERGSPVGAAVGYAVRGESRRSHDTRLLFCTTGVLLRMISEDPALRGTTHVVCDEVHERSVDSDLLLVLLLQSMKLNPRLKVVLMSATAQSDRFATYFDKSTPVVDIPGRTFPVDDVFIEDFAAQVSNKELAAVFGPGWQDAAQRRWDTMANRGDSDDNAREWMIRATALAPSNPSLASALAAWEDRNAAPHHVDYVLAAAIVRHIHMTAARGLSILVFMPGVAEISATVAALKPIDGLTVLPLHAGLSPAEQRRVFQSTPGRKVVVATNIAETSITIDDIGFVVDAGRVRELRHDHATRVARLTTALCSQAAAAQRRGRAGRTRPGVCFRMYTRHTHGAMPPHADPEILRSPLEQVALRIKALGHVDPRAILDAMLDPPPPAAIVAAESLLVAVGACVESGALTALGRFVADIPVDLRLAKMLVYGALLGALDDALKLVAVMALDCPMFVGDRDAVRAARCRFSANGLSDWLADVAAFDWLAESPGSAKPQDICVAPAAIRDIKATMRQLRDALRATGLVEESRKASSPLVLKALVCAGLVPNIVRVRMPPQKFTQLIGGTISKDHEAREVSFYAPASSTPAPWQTYDYRGDRRVFIHPQSTLFAETKFPAPFLVYFAQSMSATGQKTFLRDATVPGIYALLMFGPAPLIIDHENRVLSLASGALSVRAWPRIAVLVTQLRTLLDELLRRKLDDPDSVSLSAHPVVQTVLQLIKTDGQ</sequence>
<keyword evidence="1" id="KW-0378">Hydrolase</keyword>
<dbReference type="EC" id="3.6.4.13" evidence="1"/>
<organism evidence="1 2">
    <name type="scientific">Coemansia furcata</name>
    <dbReference type="NCBI Taxonomy" id="417177"/>
    <lineage>
        <taxon>Eukaryota</taxon>
        <taxon>Fungi</taxon>
        <taxon>Fungi incertae sedis</taxon>
        <taxon>Zoopagomycota</taxon>
        <taxon>Kickxellomycotina</taxon>
        <taxon>Kickxellomycetes</taxon>
        <taxon>Kickxellales</taxon>
        <taxon>Kickxellaceae</taxon>
        <taxon>Coemansia</taxon>
    </lineage>
</organism>
<reference evidence="1" key="1">
    <citation type="submission" date="2022-07" db="EMBL/GenBank/DDBJ databases">
        <title>Phylogenomic reconstructions and comparative analyses of Kickxellomycotina fungi.</title>
        <authorList>
            <person name="Reynolds N.K."/>
            <person name="Stajich J.E."/>
            <person name="Barry K."/>
            <person name="Grigoriev I.V."/>
            <person name="Crous P."/>
            <person name="Smith M.E."/>
        </authorList>
    </citation>
    <scope>NUCLEOTIDE SEQUENCE</scope>
    <source>
        <strain evidence="1">CBS 102833</strain>
    </source>
</reference>
<dbReference type="EMBL" id="JANBUP010000316">
    <property type="protein sequence ID" value="KAJ2811995.1"/>
    <property type="molecule type" value="Genomic_DNA"/>
</dbReference>
<accession>A0ACC1LNP2</accession>